<dbReference type="PANTHER" id="PTHR46890:SF48">
    <property type="entry name" value="RNA-DIRECTED DNA POLYMERASE"/>
    <property type="match status" value="1"/>
</dbReference>
<comment type="caution">
    <text evidence="2">The sequence shown here is derived from an EMBL/GenBank/DDBJ whole genome shotgun (WGS) entry which is preliminary data.</text>
</comment>
<sequence>MNELCNFGECQDIVASNWQSDMVGDTVGSVLGSLKRCGRFLDSWNHKKRSKLRQDLLEKRNVLKEACNKDKPASWRIINKLENQLDEALSTEEKYWQQRARVNWIRGGDRNSRFFHSKASRRRARNKIRGLTDVDGNWRDSREDMEKIISNYFTSIFTTSCPSQNDIDLILEGVQPKISRSLSRFLDSSFSGEEIYRVVFEMCPSKAPGEDGFPASFYQRYWDTIGLSVVAACLDVLNGRAPVFEMNKTVITLIPKVQIPESMVEFRSISLCNVLYKIIVKVLTNKLRSVLGEIISENQCAYIPGRLINDNTIVGFECLHMIKRRKRKHGSMAIKLDMSKAYGRVEWILIKNMMLKLGFSSSRGLRQGDHLSPYLFLICAEGFSSLIHKAQLRGAIEGFKYSKGEFEISHRFFTDDSLLFTKANVANCTAVRKVLDIYAKASGQVVNFSKSALCVSPSISESEAERLATTVGIKLVDCDERYSVGGKEILIKAVIQSISIYAMSLFRLPKCLVDEIHSLHAQFWLAMIGFQLCPTLSAEESRWRINAPSAKVAVNQPCMRYETVVPTWGENLWRSPDERFYKVNCDALVDRKGARIGFGVVIRDSNGLVMASCDQGLEGSYNTKMAKTVAILKSI</sequence>
<gene>
    <name evidence="2" type="ORF">Ddye_018452</name>
</gene>
<dbReference type="Pfam" id="PF00078">
    <property type="entry name" value="RVT_1"/>
    <property type="match status" value="1"/>
</dbReference>
<evidence type="ECO:0000259" key="1">
    <source>
        <dbReference type="Pfam" id="PF00078"/>
    </source>
</evidence>
<dbReference type="CDD" id="cd01650">
    <property type="entry name" value="RT_nLTR_like"/>
    <property type="match status" value="1"/>
</dbReference>
<feature type="domain" description="Reverse transcriptase" evidence="1">
    <location>
        <begin position="258"/>
        <end position="455"/>
    </location>
</feature>
<organism evidence="2 3">
    <name type="scientific">Dipteronia dyeriana</name>
    <dbReference type="NCBI Taxonomy" id="168575"/>
    <lineage>
        <taxon>Eukaryota</taxon>
        <taxon>Viridiplantae</taxon>
        <taxon>Streptophyta</taxon>
        <taxon>Embryophyta</taxon>
        <taxon>Tracheophyta</taxon>
        <taxon>Spermatophyta</taxon>
        <taxon>Magnoliopsida</taxon>
        <taxon>eudicotyledons</taxon>
        <taxon>Gunneridae</taxon>
        <taxon>Pentapetalae</taxon>
        <taxon>rosids</taxon>
        <taxon>malvids</taxon>
        <taxon>Sapindales</taxon>
        <taxon>Sapindaceae</taxon>
        <taxon>Hippocastanoideae</taxon>
        <taxon>Acereae</taxon>
        <taxon>Dipteronia</taxon>
    </lineage>
</organism>
<keyword evidence="3" id="KW-1185">Reference proteome</keyword>
<dbReference type="InterPro" id="IPR000477">
    <property type="entry name" value="RT_dom"/>
</dbReference>
<proteinExistence type="predicted"/>
<dbReference type="AlphaFoldDB" id="A0AAD9UB91"/>
<dbReference type="InterPro" id="IPR052343">
    <property type="entry name" value="Retrotransposon-Effector_Assoc"/>
</dbReference>
<name>A0AAD9UB91_9ROSI</name>
<accession>A0AAD9UB91</accession>
<protein>
    <recommendedName>
        <fullName evidence="1">Reverse transcriptase domain-containing protein</fullName>
    </recommendedName>
</protein>
<dbReference type="PANTHER" id="PTHR46890">
    <property type="entry name" value="NON-LTR RETROLELEMENT REVERSE TRANSCRIPTASE-LIKE PROTEIN-RELATED"/>
    <property type="match status" value="1"/>
</dbReference>
<dbReference type="Proteomes" id="UP001280121">
    <property type="component" value="Unassembled WGS sequence"/>
</dbReference>
<evidence type="ECO:0000313" key="2">
    <source>
        <dbReference type="EMBL" id="KAK2650963.1"/>
    </source>
</evidence>
<dbReference type="EMBL" id="JANJYI010000005">
    <property type="protein sequence ID" value="KAK2650963.1"/>
    <property type="molecule type" value="Genomic_DNA"/>
</dbReference>
<reference evidence="2" key="1">
    <citation type="journal article" date="2023" name="Plant J.">
        <title>Genome sequences and population genomics provide insights into the demographic history, inbreeding, and mutation load of two 'living fossil' tree species of Dipteronia.</title>
        <authorList>
            <person name="Feng Y."/>
            <person name="Comes H.P."/>
            <person name="Chen J."/>
            <person name="Zhu S."/>
            <person name="Lu R."/>
            <person name="Zhang X."/>
            <person name="Li P."/>
            <person name="Qiu J."/>
            <person name="Olsen K.M."/>
            <person name="Qiu Y."/>
        </authorList>
    </citation>
    <scope>NUCLEOTIDE SEQUENCE</scope>
    <source>
        <strain evidence="2">KIB01</strain>
    </source>
</reference>
<evidence type="ECO:0000313" key="3">
    <source>
        <dbReference type="Proteomes" id="UP001280121"/>
    </source>
</evidence>